<gene>
    <name evidence="1" type="ORF">P4O66_000219</name>
</gene>
<comment type="caution">
    <text evidence="1">The sequence shown here is derived from an EMBL/GenBank/DDBJ whole genome shotgun (WGS) entry which is preliminary data.</text>
</comment>
<proteinExistence type="predicted"/>
<protein>
    <submittedName>
        <fullName evidence="1">Uncharacterized protein</fullName>
    </submittedName>
</protein>
<evidence type="ECO:0000313" key="2">
    <source>
        <dbReference type="Proteomes" id="UP001239994"/>
    </source>
</evidence>
<dbReference type="AlphaFoldDB" id="A0AAD8ZJ79"/>
<keyword evidence="2" id="KW-1185">Reference proteome</keyword>
<reference evidence="1" key="1">
    <citation type="submission" date="2023-03" db="EMBL/GenBank/DDBJ databases">
        <title>Electrophorus voltai genome.</title>
        <authorList>
            <person name="Bian C."/>
        </authorList>
    </citation>
    <scope>NUCLEOTIDE SEQUENCE</scope>
    <source>
        <strain evidence="1">CB-2022</strain>
        <tissue evidence="1">Muscle</tissue>
    </source>
</reference>
<dbReference type="EMBL" id="JAROKS010000010">
    <property type="protein sequence ID" value="KAK1800166.1"/>
    <property type="molecule type" value="Genomic_DNA"/>
</dbReference>
<sequence length="121" mass="13165">MKYPMVSEQVCLPVWPTPEHAVLLQAQGLQMYTAAAYPYGLGRMSDFSTETQAPAPVTLTYTSQPGLGGGLGIPEDKSLPEVTSLEDAMRMFQYSPEAAIAWFPETLVEPEQKAPAEETSP</sequence>
<dbReference type="Proteomes" id="UP001239994">
    <property type="component" value="Unassembled WGS sequence"/>
</dbReference>
<organism evidence="1 2">
    <name type="scientific">Electrophorus voltai</name>
    <dbReference type="NCBI Taxonomy" id="2609070"/>
    <lineage>
        <taxon>Eukaryota</taxon>
        <taxon>Metazoa</taxon>
        <taxon>Chordata</taxon>
        <taxon>Craniata</taxon>
        <taxon>Vertebrata</taxon>
        <taxon>Euteleostomi</taxon>
        <taxon>Actinopterygii</taxon>
        <taxon>Neopterygii</taxon>
        <taxon>Teleostei</taxon>
        <taxon>Ostariophysi</taxon>
        <taxon>Gymnotiformes</taxon>
        <taxon>Gymnotoidei</taxon>
        <taxon>Gymnotidae</taxon>
        <taxon>Electrophorus</taxon>
    </lineage>
</organism>
<evidence type="ECO:0000313" key="1">
    <source>
        <dbReference type="EMBL" id="KAK1800166.1"/>
    </source>
</evidence>
<accession>A0AAD8ZJ79</accession>
<name>A0AAD8ZJ79_9TELE</name>